<organism evidence="1 2">
    <name type="scientific">Streptomyces malaysiensis</name>
    <dbReference type="NCBI Taxonomy" id="92644"/>
    <lineage>
        <taxon>Bacteria</taxon>
        <taxon>Bacillati</taxon>
        <taxon>Actinomycetota</taxon>
        <taxon>Actinomycetes</taxon>
        <taxon>Kitasatosporales</taxon>
        <taxon>Streptomycetaceae</taxon>
        <taxon>Streptomyces</taxon>
        <taxon>Streptomyces violaceusniger group</taxon>
    </lineage>
</organism>
<evidence type="ECO:0000313" key="1">
    <source>
        <dbReference type="EMBL" id="PNG90614.1"/>
    </source>
</evidence>
<dbReference type="AlphaFoldDB" id="A0A2J7YRG6"/>
<evidence type="ECO:0000313" key="2">
    <source>
        <dbReference type="Proteomes" id="UP000236520"/>
    </source>
</evidence>
<reference evidence="1 2" key="1">
    <citation type="submission" date="2015-09" db="EMBL/GenBank/DDBJ databases">
        <title>Genome sequence, genome mining and natural product profiling of a biocontrol bacterium Streptomyces malaysiensis F913.</title>
        <authorList>
            <person name="Xu Y."/>
            <person name="Wei J."/>
            <person name="Xie J."/>
            <person name="Li T."/>
            <person name="Zhou Z."/>
        </authorList>
    </citation>
    <scope>NUCLEOTIDE SEQUENCE [LARGE SCALE GENOMIC DNA]</scope>
    <source>
        <strain evidence="1 2">F913</strain>
    </source>
</reference>
<dbReference type="EMBL" id="LJIW01000002">
    <property type="protein sequence ID" value="PNG90614.1"/>
    <property type="molecule type" value="Genomic_DNA"/>
</dbReference>
<proteinExistence type="predicted"/>
<dbReference type="Proteomes" id="UP000236520">
    <property type="component" value="Unassembled WGS sequence"/>
</dbReference>
<keyword evidence="2" id="KW-1185">Reference proteome</keyword>
<sequence>MCALVARLTALALVHHLLALRRSRADRAGAAHRDAATRACLGL</sequence>
<gene>
    <name evidence="1" type="ORF">SMF913_26079</name>
</gene>
<comment type="caution">
    <text evidence="1">The sequence shown here is derived from an EMBL/GenBank/DDBJ whole genome shotgun (WGS) entry which is preliminary data.</text>
</comment>
<protein>
    <submittedName>
        <fullName evidence="1">Uncharacterized protein</fullName>
    </submittedName>
</protein>
<accession>A0A2J7YRG6</accession>
<name>A0A2J7YRG6_STRMQ</name>
<dbReference type="RefSeq" id="WP_284705990.1">
    <property type="nucleotide sequence ID" value="NZ_LJIW01000002.1"/>
</dbReference>